<evidence type="ECO:0000256" key="1">
    <source>
        <dbReference type="ARBA" id="ARBA00007664"/>
    </source>
</evidence>
<dbReference type="InterPro" id="IPR050430">
    <property type="entry name" value="Peptidase_S1"/>
</dbReference>
<dbReference type="Pfam" id="PF13517">
    <property type="entry name" value="FG-GAP_3"/>
    <property type="match status" value="2"/>
</dbReference>
<dbReference type="Proteomes" id="UP001061298">
    <property type="component" value="Chromosome"/>
</dbReference>
<comment type="similarity">
    <text evidence="1">Belongs to the peptidase S1 family.</text>
</comment>
<dbReference type="EMBL" id="CP106793">
    <property type="protein sequence ID" value="UXY21143.1"/>
    <property type="molecule type" value="Genomic_DNA"/>
</dbReference>
<evidence type="ECO:0000256" key="5">
    <source>
        <dbReference type="SAM" id="MobiDB-lite"/>
    </source>
</evidence>
<dbReference type="PROSITE" id="PS00135">
    <property type="entry name" value="TRYPSIN_SER"/>
    <property type="match status" value="1"/>
</dbReference>
<accession>A0ABY6E5G4</accession>
<dbReference type="SUPFAM" id="SSF50494">
    <property type="entry name" value="Trypsin-like serine proteases"/>
    <property type="match status" value="1"/>
</dbReference>
<feature type="domain" description="Peptidase S1" evidence="7">
    <location>
        <begin position="110"/>
        <end position="365"/>
    </location>
</feature>
<keyword evidence="4 8" id="KW-0378">Hydrolase</keyword>
<evidence type="ECO:0000256" key="2">
    <source>
        <dbReference type="ARBA" id="ARBA00022729"/>
    </source>
</evidence>
<keyword evidence="9" id="KW-1185">Reference proteome</keyword>
<feature type="signal peptide" evidence="6">
    <location>
        <begin position="1"/>
        <end position="40"/>
    </location>
</feature>
<evidence type="ECO:0000313" key="8">
    <source>
        <dbReference type="EMBL" id="UXY21143.1"/>
    </source>
</evidence>
<protein>
    <submittedName>
        <fullName evidence="8">Trypsin-like serine protease</fullName>
        <ecNumber evidence="8">3.4.21.-</ecNumber>
    </submittedName>
</protein>
<dbReference type="InterPro" id="IPR001254">
    <property type="entry name" value="Trypsin_dom"/>
</dbReference>
<gene>
    <name evidence="8" type="ORF">N8I84_22470</name>
</gene>
<keyword evidence="4" id="KW-0720">Serine protease</keyword>
<dbReference type="InterPro" id="IPR009003">
    <property type="entry name" value="Peptidase_S1_PA"/>
</dbReference>
<dbReference type="InterPro" id="IPR028994">
    <property type="entry name" value="Integrin_alpha_N"/>
</dbReference>
<dbReference type="SMART" id="SM00020">
    <property type="entry name" value="Tryp_SPc"/>
    <property type="match status" value="1"/>
</dbReference>
<name>A0ABY6E5G4_9ACTN</name>
<feature type="compositionally biased region" description="Low complexity" evidence="5">
    <location>
        <begin position="81"/>
        <end position="113"/>
    </location>
</feature>
<dbReference type="PROSITE" id="PS50240">
    <property type="entry name" value="TRYPSIN_DOM"/>
    <property type="match status" value="1"/>
</dbReference>
<evidence type="ECO:0000256" key="6">
    <source>
        <dbReference type="SAM" id="SignalP"/>
    </source>
</evidence>
<evidence type="ECO:0000313" key="9">
    <source>
        <dbReference type="Proteomes" id="UP001061298"/>
    </source>
</evidence>
<dbReference type="InterPro" id="IPR033116">
    <property type="entry name" value="TRYPSIN_SER"/>
</dbReference>
<reference evidence="8" key="1">
    <citation type="submission" date="2022-10" db="EMBL/GenBank/DDBJ databases">
        <authorList>
            <person name="Mo P."/>
        </authorList>
    </citation>
    <scope>NUCLEOTIDE SEQUENCE</scope>
    <source>
        <strain evidence="8">HUAS 13-4</strain>
    </source>
</reference>
<dbReference type="GO" id="GO:0016787">
    <property type="term" value="F:hydrolase activity"/>
    <property type="evidence" value="ECO:0007669"/>
    <property type="project" value="UniProtKB-KW"/>
</dbReference>
<dbReference type="InterPro" id="IPR043504">
    <property type="entry name" value="Peptidase_S1_PA_chymotrypsin"/>
</dbReference>
<keyword evidence="2 6" id="KW-0732">Signal</keyword>
<keyword evidence="4" id="KW-0645">Protease</keyword>
<dbReference type="PANTHER" id="PTHR24276">
    <property type="entry name" value="POLYSERASE-RELATED"/>
    <property type="match status" value="1"/>
</dbReference>
<dbReference type="PROSITE" id="PS00134">
    <property type="entry name" value="TRYPSIN_HIS"/>
    <property type="match status" value="1"/>
</dbReference>
<dbReference type="Pfam" id="PF00089">
    <property type="entry name" value="Trypsin"/>
    <property type="match status" value="1"/>
</dbReference>
<dbReference type="InterPro" id="IPR013517">
    <property type="entry name" value="FG-GAP"/>
</dbReference>
<feature type="chain" id="PRO_5045936525" evidence="6">
    <location>
        <begin position="41"/>
        <end position="614"/>
    </location>
</feature>
<evidence type="ECO:0000256" key="4">
    <source>
        <dbReference type="RuleBase" id="RU363034"/>
    </source>
</evidence>
<dbReference type="PRINTS" id="PR00722">
    <property type="entry name" value="CHYMOTRYPSIN"/>
</dbReference>
<dbReference type="CDD" id="cd00190">
    <property type="entry name" value="Tryp_SPc"/>
    <property type="match status" value="1"/>
</dbReference>
<dbReference type="InterPro" id="IPR018114">
    <property type="entry name" value="TRYPSIN_HIS"/>
</dbReference>
<keyword evidence="3" id="KW-1015">Disulfide bond</keyword>
<dbReference type="InterPro" id="IPR001314">
    <property type="entry name" value="Peptidase_S1A"/>
</dbReference>
<evidence type="ECO:0000256" key="3">
    <source>
        <dbReference type="ARBA" id="ARBA00023157"/>
    </source>
</evidence>
<dbReference type="Gene3D" id="2.40.10.10">
    <property type="entry name" value="Trypsin-like serine proteases"/>
    <property type="match status" value="1"/>
</dbReference>
<dbReference type="RefSeq" id="WP_263231188.1">
    <property type="nucleotide sequence ID" value="NZ_CP106793.1"/>
</dbReference>
<dbReference type="PANTHER" id="PTHR24276:SF98">
    <property type="entry name" value="FI18310P1-RELATED"/>
    <property type="match status" value="1"/>
</dbReference>
<feature type="region of interest" description="Disordered" evidence="5">
    <location>
        <begin position="73"/>
        <end position="113"/>
    </location>
</feature>
<organism evidence="8 9">
    <name type="scientific">Streptomyces cynarae</name>
    <dbReference type="NCBI Taxonomy" id="2981134"/>
    <lineage>
        <taxon>Bacteria</taxon>
        <taxon>Bacillati</taxon>
        <taxon>Actinomycetota</taxon>
        <taxon>Actinomycetes</taxon>
        <taxon>Kitasatosporales</taxon>
        <taxon>Streptomycetaceae</taxon>
        <taxon>Streptomyces</taxon>
    </lineage>
</organism>
<proteinExistence type="inferred from homology"/>
<evidence type="ECO:0000259" key="7">
    <source>
        <dbReference type="PROSITE" id="PS50240"/>
    </source>
</evidence>
<dbReference type="SUPFAM" id="SSF69318">
    <property type="entry name" value="Integrin alpha N-terminal domain"/>
    <property type="match status" value="1"/>
</dbReference>
<sequence length="614" mass="64074">MSSAHRGGNHRRRGRIAVRAAAATLFLGGAGAFLMAPANAAPLPTDIGVQGHDSVGKSQLNARVHGALTAPAANTPASLRPAASAGTQSGTTTTSPQPQPSATGTASPQIIGGTTTSISTAPWMVQLWYYDDKGTSDTSDDVGFFCGGTVVSPTKILTAAHCVSGYDWHNNGAIIYGTDQLPTTDSSTNTTDFHGGTVTGVWRQWNDPSFQITSSGTAVNDVAVLTLPDPISAKPLPITTSDDTASYKAGTQAQIYGWGRTSSTSQDISQTLRKATVPVNGDSTCSSFYGSDFVAGAMTCVGDPASGSDTGTVATCNGDSGGPLVVNGRVVGVVSWGVQDCVAQGSYSVFTKLSTYVGATEPRIDDTDLSGDGRADMFAIASNGQGYEYDSRGKSFGSRISLGDWSGVNLVRQADLDRDGYADLLVRTTDGTLYWQHLNLSTGDTDVTKLGTGWNSMKVMLVPGDVTGDGQQDLLTVDSSGNFWRYPGTGHGNFGSRVKLGYGWGQYGSNVFGKGDFTGDGKLDLLAQDSSGNLWLYKGTGNPSAPLAARVKIGWGFHYNAYVMNGDMTGNGHSDLIARDSSGNLWLYEGTGDVSHPLASRIKIGYGYGGYRLS</sequence>
<dbReference type="EC" id="3.4.21.-" evidence="8"/>